<dbReference type="Gene3D" id="3.90.1140.10">
    <property type="entry name" value="Cyclic phosphodiesterase"/>
    <property type="match status" value="1"/>
</dbReference>
<proteinExistence type="predicted"/>
<dbReference type="Pfam" id="PF13563">
    <property type="entry name" value="2_5_RNA_ligase2"/>
    <property type="match status" value="1"/>
</dbReference>
<dbReference type="AlphaFoldDB" id="A0A4R5TVW5"/>
<sequence>MRGGLRAESVSDSVELLLDSAAEEAVRRDWVRLLELGLPSQARHTSASNRPHITLAAAPAIDGTFDAALRGAVRDLPQEVRFGGLLLFGGGRRTFILVRSIVVSAALTDLHRRVGEALSGLPGQFATTLTGNWTPHVTLARGLSADQMALALGAVQAEPAAATAVAARRWDSAARVTVDLSG</sequence>
<name>A0A4R5TVW5_9MICC</name>
<dbReference type="Proteomes" id="UP000295411">
    <property type="component" value="Unassembled WGS sequence"/>
</dbReference>
<accession>A0A4R5TVW5</accession>
<evidence type="ECO:0000313" key="1">
    <source>
        <dbReference type="EMBL" id="TDK25275.1"/>
    </source>
</evidence>
<dbReference type="GO" id="GO:0016874">
    <property type="term" value="F:ligase activity"/>
    <property type="evidence" value="ECO:0007669"/>
    <property type="project" value="UniProtKB-KW"/>
</dbReference>
<dbReference type="InterPro" id="IPR009097">
    <property type="entry name" value="Cyclic_Pdiesterase"/>
</dbReference>
<comment type="caution">
    <text evidence="1">The sequence shown here is derived from an EMBL/GenBank/DDBJ whole genome shotgun (WGS) entry which is preliminary data.</text>
</comment>
<protein>
    <submittedName>
        <fullName evidence="1">2'-5' RNA ligase family protein</fullName>
    </submittedName>
</protein>
<reference evidence="1 2" key="1">
    <citation type="submission" date="2019-03" db="EMBL/GenBank/DDBJ databases">
        <title>Arthrobacter sp. nov., an bacterium isolated from biocrust in Mu Us Desert.</title>
        <authorList>
            <person name="Lixiong L."/>
        </authorList>
    </citation>
    <scope>NUCLEOTIDE SEQUENCE [LARGE SCALE GENOMIC DNA]</scope>
    <source>
        <strain evidence="1 2">SLN-3</strain>
    </source>
</reference>
<dbReference type="OrthoDB" id="3397424at2"/>
<dbReference type="EMBL" id="SMTK01000003">
    <property type="protein sequence ID" value="TDK25275.1"/>
    <property type="molecule type" value="Genomic_DNA"/>
</dbReference>
<organism evidence="1 2">
    <name type="scientific">Arthrobacter crusticola</name>
    <dbReference type="NCBI Taxonomy" id="2547960"/>
    <lineage>
        <taxon>Bacteria</taxon>
        <taxon>Bacillati</taxon>
        <taxon>Actinomycetota</taxon>
        <taxon>Actinomycetes</taxon>
        <taxon>Micrococcales</taxon>
        <taxon>Micrococcaceae</taxon>
        <taxon>Arthrobacter</taxon>
    </lineage>
</organism>
<dbReference type="SUPFAM" id="SSF55144">
    <property type="entry name" value="LigT-like"/>
    <property type="match status" value="1"/>
</dbReference>
<keyword evidence="2" id="KW-1185">Reference proteome</keyword>
<keyword evidence="1" id="KW-0436">Ligase</keyword>
<evidence type="ECO:0000313" key="2">
    <source>
        <dbReference type="Proteomes" id="UP000295411"/>
    </source>
</evidence>
<gene>
    <name evidence="1" type="ORF">E2F48_08315</name>
</gene>